<dbReference type="Proteomes" id="UP000318704">
    <property type="component" value="Chromosome"/>
</dbReference>
<proteinExistence type="predicted"/>
<evidence type="ECO:0000313" key="2">
    <source>
        <dbReference type="Proteomes" id="UP000318704"/>
    </source>
</evidence>
<reference evidence="1 2" key="1">
    <citation type="submission" date="2019-03" db="EMBL/GenBank/DDBJ databases">
        <title>Deep-cultivation of Planctomycetes and their phenomic and genomic characterization uncovers novel biology.</title>
        <authorList>
            <person name="Wiegand S."/>
            <person name="Jogler M."/>
            <person name="Boedeker C."/>
            <person name="Pinto D."/>
            <person name="Vollmers J."/>
            <person name="Rivas-Marin E."/>
            <person name="Kohn T."/>
            <person name="Peeters S.H."/>
            <person name="Heuer A."/>
            <person name="Rast P."/>
            <person name="Oberbeckmann S."/>
            <person name="Bunk B."/>
            <person name="Jeske O."/>
            <person name="Meyerdierks A."/>
            <person name="Storesund J.E."/>
            <person name="Kallscheuer N."/>
            <person name="Luecker S."/>
            <person name="Lage O.M."/>
            <person name="Pohl T."/>
            <person name="Merkel B.J."/>
            <person name="Hornburger P."/>
            <person name="Mueller R.-W."/>
            <person name="Bruemmer F."/>
            <person name="Labrenz M."/>
            <person name="Spormann A.M."/>
            <person name="Op den Camp H."/>
            <person name="Overmann J."/>
            <person name="Amann R."/>
            <person name="Jetten M.S.M."/>
            <person name="Mascher T."/>
            <person name="Medema M.H."/>
            <person name="Devos D.P."/>
            <person name="Kaster A.-K."/>
            <person name="Ovreas L."/>
            <person name="Rohde M."/>
            <person name="Galperin M.Y."/>
            <person name="Jogler C."/>
        </authorList>
    </citation>
    <scope>NUCLEOTIDE SEQUENCE [LARGE SCALE GENOMIC DNA]</scope>
    <source>
        <strain evidence="1 2">V144</strain>
    </source>
</reference>
<sequence>MNQSEIIEYVTARGANVVLRKFGASQDSETICVLVGSIPVESSTDIQGWEHSIYLDELVGGWSIGFSQFGTTRSLDDVELKKLLDLWIKKPDYKAFRAYEPS</sequence>
<dbReference type="KEGG" id="gaw:V144x_00680"/>
<evidence type="ECO:0000313" key="1">
    <source>
        <dbReference type="EMBL" id="QDT94638.1"/>
    </source>
</evidence>
<dbReference type="EMBL" id="CP037920">
    <property type="protein sequence ID" value="QDT94638.1"/>
    <property type="molecule type" value="Genomic_DNA"/>
</dbReference>
<protein>
    <submittedName>
        <fullName evidence="1">Uncharacterized protein</fullName>
    </submittedName>
</protein>
<organism evidence="1 2">
    <name type="scientific">Gimesia aquarii</name>
    <dbReference type="NCBI Taxonomy" id="2527964"/>
    <lineage>
        <taxon>Bacteria</taxon>
        <taxon>Pseudomonadati</taxon>
        <taxon>Planctomycetota</taxon>
        <taxon>Planctomycetia</taxon>
        <taxon>Planctomycetales</taxon>
        <taxon>Planctomycetaceae</taxon>
        <taxon>Gimesia</taxon>
    </lineage>
</organism>
<name>A0A517VNQ2_9PLAN</name>
<gene>
    <name evidence="1" type="ORF">V144x_00680</name>
</gene>
<accession>A0A517VNQ2</accession>
<dbReference type="AlphaFoldDB" id="A0A517VNQ2"/>
<dbReference type="RefSeq" id="WP_144979681.1">
    <property type="nucleotide sequence ID" value="NZ_CP037920.1"/>
</dbReference>